<dbReference type="Proteomes" id="UP001196661">
    <property type="component" value="Unassembled WGS sequence"/>
</dbReference>
<organism evidence="3 4">
    <name type="scientific">Leptothoe kymatousa TAU-MAC 1615</name>
    <dbReference type="NCBI Taxonomy" id="2364775"/>
    <lineage>
        <taxon>Bacteria</taxon>
        <taxon>Bacillati</taxon>
        <taxon>Cyanobacteriota</taxon>
        <taxon>Cyanophyceae</taxon>
        <taxon>Nodosilineales</taxon>
        <taxon>Cymatolegaceae</taxon>
        <taxon>Leptothoe</taxon>
        <taxon>Leptothoe kymatousa</taxon>
    </lineage>
</organism>
<reference evidence="3 4" key="1">
    <citation type="journal article" date="2021" name="Mar. Drugs">
        <title>Genome Reduction and Secondary Metabolism of the Marine Sponge-Associated Cyanobacterium Leptothoe.</title>
        <authorList>
            <person name="Konstantinou D."/>
            <person name="Popin R.V."/>
            <person name="Fewer D.P."/>
            <person name="Sivonen K."/>
            <person name="Gkelis S."/>
        </authorList>
    </citation>
    <scope>NUCLEOTIDE SEQUENCE [LARGE SCALE GENOMIC DNA]</scope>
    <source>
        <strain evidence="3 4">TAU-MAC 1615</strain>
    </source>
</reference>
<dbReference type="PANTHER" id="PTHR34800">
    <property type="entry name" value="TETRAPYRROLE-BINDING PROTEIN, CHLOROPLASTIC"/>
    <property type="match status" value="1"/>
</dbReference>
<gene>
    <name evidence="3" type="ORF">IXB28_06575</name>
</gene>
<evidence type="ECO:0000313" key="4">
    <source>
        <dbReference type="Proteomes" id="UP001196661"/>
    </source>
</evidence>
<dbReference type="SUPFAM" id="SSF52540">
    <property type="entry name" value="P-loop containing nucleoside triphosphate hydrolases"/>
    <property type="match status" value="1"/>
</dbReference>
<dbReference type="PANTHER" id="PTHR34800:SF1">
    <property type="entry name" value="TETRAPYRROLE-BINDING PROTEIN, CHLOROPLASTIC"/>
    <property type="match status" value="1"/>
</dbReference>
<dbReference type="InterPro" id="IPR007111">
    <property type="entry name" value="NACHT_NTPase"/>
</dbReference>
<dbReference type="Gene3D" id="1.25.40.620">
    <property type="match status" value="1"/>
</dbReference>
<evidence type="ECO:0000256" key="1">
    <source>
        <dbReference type="SAM" id="Phobius"/>
    </source>
</evidence>
<keyword evidence="4" id="KW-1185">Reference proteome</keyword>
<dbReference type="RefSeq" id="WP_215617725.1">
    <property type="nucleotide sequence ID" value="NZ_JADOER010000004.1"/>
</dbReference>
<sequence length="824" mass="94496">MAQSSGPEPPLNEKLADIVLKAISAGGITAGGANAFWQLIKQDGSIPKAIASAVIGLGIAYGAKLLMPVHKGNERRLESAGEKLNQGIDRTAERLTYGSFEDWYLQCQAWDCQSYRPEGMGQYEGIFTPMLEEVFVPLGLNLSGNLPGFKNSPQPLARAELEPFQDLNIWHCIRQAEKRRPFRQLAVLAWGGYGKTTLLKHVAYIYGTKQQGRFQVPKRIPVLLVLRKYRDLLAQETPPNLPELITNHHIPNLPKEGNDRPVPENWATNLLRQGNAVVMLDGFDEVAKAQRPKVARWINDQMRHYGNSIFILTSRPKAYKQQPAADRLELSTGLWVQDFNEQQRRDFVTRWYECQEKYAHGGRSDPDVKKLAAESAQDLLNQIEDRQELKDLAKNPLLLNMIVTFHRRYPRKNLPKRRVELYREICVLQLQDRPSARQLDTVLTEFNAQSILQKLALEMMTRRQERIPRKELLLLLRGYGQQQEEALDIREFLEQVIQISELLIEQEDEIEFAHLSFQEYLAAAEIVRTQTEALLYGHLEDDWWKPTILLYAAQVKPTRLIRKMLDLNATDLAYNCLQDTTKRIDPKLEAELAGLKKAVAVSRYKKLENYLKKGQWEEADNETYRLMITTVGKDEGQIFSSDELLNFPCEELKAIDDLWVNHSNGKFGFSIQKDLYLTKCGGVPDGKYHEDAFSKFYRIVDWKNSTKYDLSSPKGHLPFVGLGTSQKREYMPARTRYGYVTPSNWIPPSAGHPRTTAPHVFTHVHFIVSSLASRLVNFSLLAVQSDQDFYYQWFEFAKTKVSANRYLAPEPTLFLEIEPLQCQG</sequence>
<feature type="domain" description="NACHT" evidence="2">
    <location>
        <begin position="183"/>
        <end position="318"/>
    </location>
</feature>
<comment type="caution">
    <text evidence="3">The sequence shown here is derived from an EMBL/GenBank/DDBJ whole genome shotgun (WGS) entry which is preliminary data.</text>
</comment>
<accession>A0ABS5Y3B9</accession>
<dbReference type="Gene3D" id="1.10.10.1770">
    <property type="entry name" value="Gun4-like"/>
    <property type="match status" value="1"/>
</dbReference>
<dbReference type="InterPro" id="IPR027417">
    <property type="entry name" value="P-loop_NTPase"/>
</dbReference>
<feature type="transmembrane region" description="Helical" evidence="1">
    <location>
        <begin position="18"/>
        <end position="37"/>
    </location>
</feature>
<evidence type="ECO:0000313" key="3">
    <source>
        <dbReference type="EMBL" id="MBT9311864.1"/>
    </source>
</evidence>
<dbReference type="CDD" id="cd16383">
    <property type="entry name" value="GUN4"/>
    <property type="match status" value="1"/>
</dbReference>
<keyword evidence="1" id="KW-0812">Transmembrane</keyword>
<protein>
    <submittedName>
        <fullName evidence="3">GUN4 domain-containing protein</fullName>
    </submittedName>
</protein>
<evidence type="ECO:0000259" key="2">
    <source>
        <dbReference type="PROSITE" id="PS50837"/>
    </source>
</evidence>
<dbReference type="PROSITE" id="PS50837">
    <property type="entry name" value="NACHT"/>
    <property type="match status" value="1"/>
</dbReference>
<dbReference type="Gene3D" id="3.40.50.300">
    <property type="entry name" value="P-loop containing nucleotide triphosphate hydrolases"/>
    <property type="match status" value="1"/>
</dbReference>
<dbReference type="EMBL" id="JADOER010000004">
    <property type="protein sequence ID" value="MBT9311864.1"/>
    <property type="molecule type" value="Genomic_DNA"/>
</dbReference>
<keyword evidence="1" id="KW-0472">Membrane</keyword>
<dbReference type="InterPro" id="IPR037215">
    <property type="entry name" value="GUN4-like_sf"/>
</dbReference>
<keyword evidence="1" id="KW-1133">Transmembrane helix</keyword>
<dbReference type="Pfam" id="PF05419">
    <property type="entry name" value="GUN4"/>
    <property type="match status" value="1"/>
</dbReference>
<dbReference type="InterPro" id="IPR008629">
    <property type="entry name" value="GUN4-like"/>
</dbReference>
<feature type="transmembrane region" description="Helical" evidence="1">
    <location>
        <begin position="49"/>
        <end position="67"/>
    </location>
</feature>
<name>A0ABS5Y3B9_9CYAN</name>
<dbReference type="Pfam" id="PF05729">
    <property type="entry name" value="NACHT"/>
    <property type="match status" value="1"/>
</dbReference>
<proteinExistence type="predicted"/>
<dbReference type="SUPFAM" id="SSF140869">
    <property type="entry name" value="GUN4-like"/>
    <property type="match status" value="1"/>
</dbReference>